<feature type="domain" description="Ground-like" evidence="1">
    <location>
        <begin position="96"/>
        <end position="164"/>
    </location>
</feature>
<dbReference type="Pfam" id="PF04155">
    <property type="entry name" value="Ground-like"/>
    <property type="match status" value="1"/>
</dbReference>
<gene>
    <name evidence="2" type="ORF">MSPICULIGERA_LOCUS12654</name>
</gene>
<evidence type="ECO:0000313" key="2">
    <source>
        <dbReference type="EMBL" id="CAJ0574317.1"/>
    </source>
</evidence>
<dbReference type="EMBL" id="CATQJA010002629">
    <property type="protein sequence ID" value="CAJ0574317.1"/>
    <property type="molecule type" value="Genomic_DNA"/>
</dbReference>
<reference evidence="2" key="1">
    <citation type="submission" date="2023-06" db="EMBL/GenBank/DDBJ databases">
        <authorList>
            <person name="Delattre M."/>
        </authorList>
    </citation>
    <scope>NUCLEOTIDE SEQUENCE</scope>
    <source>
        <strain evidence="2">AF72</strain>
    </source>
</reference>
<dbReference type="Proteomes" id="UP001177023">
    <property type="component" value="Unassembled WGS sequence"/>
</dbReference>
<keyword evidence="3" id="KW-1185">Reference proteome</keyword>
<name>A0AA36CS53_9BILA</name>
<sequence>MLPTLWWIRQRSGGICPSTHLCDPGPICSQRRLQCPNANQKTQPSSKSDEDDDVFGAVGGDLYKRSAISVKGEFRRSPGMLFRSHRSTALRLIEKDCPAGEMKRLMARSMIPSASRSKQRIISAFRMAIGHEVGVVCSEHAFSLHLTTTRFCRLTMDGVTCVAFRDLQK</sequence>
<proteinExistence type="predicted"/>
<evidence type="ECO:0000259" key="1">
    <source>
        <dbReference type="Pfam" id="PF04155"/>
    </source>
</evidence>
<protein>
    <recommendedName>
        <fullName evidence="1">Ground-like domain-containing protein</fullName>
    </recommendedName>
</protein>
<organism evidence="2 3">
    <name type="scientific">Mesorhabditis spiculigera</name>
    <dbReference type="NCBI Taxonomy" id="96644"/>
    <lineage>
        <taxon>Eukaryota</taxon>
        <taxon>Metazoa</taxon>
        <taxon>Ecdysozoa</taxon>
        <taxon>Nematoda</taxon>
        <taxon>Chromadorea</taxon>
        <taxon>Rhabditida</taxon>
        <taxon>Rhabditina</taxon>
        <taxon>Rhabditomorpha</taxon>
        <taxon>Rhabditoidea</taxon>
        <taxon>Rhabditidae</taxon>
        <taxon>Mesorhabditinae</taxon>
        <taxon>Mesorhabditis</taxon>
    </lineage>
</organism>
<accession>A0AA36CS53</accession>
<dbReference type="InterPro" id="IPR007284">
    <property type="entry name" value="Ground-like_dom"/>
</dbReference>
<feature type="non-terminal residue" evidence="2">
    <location>
        <position position="169"/>
    </location>
</feature>
<dbReference type="AlphaFoldDB" id="A0AA36CS53"/>
<evidence type="ECO:0000313" key="3">
    <source>
        <dbReference type="Proteomes" id="UP001177023"/>
    </source>
</evidence>
<comment type="caution">
    <text evidence="2">The sequence shown here is derived from an EMBL/GenBank/DDBJ whole genome shotgun (WGS) entry which is preliminary data.</text>
</comment>